<name>A0A6A6SIB2_9PLEO</name>
<accession>A0A6A6SIB2</accession>
<dbReference type="AlphaFoldDB" id="A0A6A6SIB2"/>
<sequence>MHHPRRPSSADAPPPAFQELVILPKPLAPQALPVGQLVSKTSKLNPSTIEDRDYDDIGTRWYKDVILFDTASGAFDESLGATHLIKKPEEGKEAGIIEATEERVRLLKDPAAALKKALSADEAKQWLKENSEAGFVVAARELTNASYRRARLVDRGNNNWEVARDIGGTGGDGKRRDSGLDVQTGSKTDVVGVSVRKIVVENGEATLGEELDTSFWK</sequence>
<dbReference type="EMBL" id="MU006776">
    <property type="protein sequence ID" value="KAF2646691.1"/>
    <property type="molecule type" value="Genomic_DNA"/>
</dbReference>
<protein>
    <submittedName>
        <fullName evidence="1">Uncharacterized protein</fullName>
    </submittedName>
</protein>
<evidence type="ECO:0000313" key="1">
    <source>
        <dbReference type="EMBL" id="KAF2646691.1"/>
    </source>
</evidence>
<organism evidence="1 2">
    <name type="scientific">Massarina eburnea CBS 473.64</name>
    <dbReference type="NCBI Taxonomy" id="1395130"/>
    <lineage>
        <taxon>Eukaryota</taxon>
        <taxon>Fungi</taxon>
        <taxon>Dikarya</taxon>
        <taxon>Ascomycota</taxon>
        <taxon>Pezizomycotina</taxon>
        <taxon>Dothideomycetes</taxon>
        <taxon>Pleosporomycetidae</taxon>
        <taxon>Pleosporales</taxon>
        <taxon>Massarineae</taxon>
        <taxon>Massarinaceae</taxon>
        <taxon>Massarina</taxon>
    </lineage>
</organism>
<gene>
    <name evidence="1" type="ORF">P280DRAFT_16687</name>
</gene>
<proteinExistence type="predicted"/>
<reference evidence="1" key="1">
    <citation type="journal article" date="2020" name="Stud. Mycol.">
        <title>101 Dothideomycetes genomes: a test case for predicting lifestyles and emergence of pathogens.</title>
        <authorList>
            <person name="Haridas S."/>
            <person name="Albert R."/>
            <person name="Binder M."/>
            <person name="Bloem J."/>
            <person name="Labutti K."/>
            <person name="Salamov A."/>
            <person name="Andreopoulos B."/>
            <person name="Baker S."/>
            <person name="Barry K."/>
            <person name="Bills G."/>
            <person name="Bluhm B."/>
            <person name="Cannon C."/>
            <person name="Castanera R."/>
            <person name="Culley D."/>
            <person name="Daum C."/>
            <person name="Ezra D."/>
            <person name="Gonzalez J."/>
            <person name="Henrissat B."/>
            <person name="Kuo A."/>
            <person name="Liang C."/>
            <person name="Lipzen A."/>
            <person name="Lutzoni F."/>
            <person name="Magnuson J."/>
            <person name="Mondo S."/>
            <person name="Nolan M."/>
            <person name="Ohm R."/>
            <person name="Pangilinan J."/>
            <person name="Park H.-J."/>
            <person name="Ramirez L."/>
            <person name="Alfaro M."/>
            <person name="Sun H."/>
            <person name="Tritt A."/>
            <person name="Yoshinaga Y."/>
            <person name="Zwiers L.-H."/>
            <person name="Turgeon B."/>
            <person name="Goodwin S."/>
            <person name="Spatafora J."/>
            <person name="Crous P."/>
            <person name="Grigoriev I."/>
        </authorList>
    </citation>
    <scope>NUCLEOTIDE SEQUENCE</scope>
    <source>
        <strain evidence="1">CBS 473.64</strain>
    </source>
</reference>
<evidence type="ECO:0000313" key="2">
    <source>
        <dbReference type="Proteomes" id="UP000799753"/>
    </source>
</evidence>
<keyword evidence="2" id="KW-1185">Reference proteome</keyword>
<dbReference type="OrthoDB" id="3920403at2759"/>
<dbReference type="Proteomes" id="UP000799753">
    <property type="component" value="Unassembled WGS sequence"/>
</dbReference>